<name>A0A7G9M1I4_9ROSI</name>
<dbReference type="EMBL" id="MT796492">
    <property type="protein sequence ID" value="QNM99202.1"/>
    <property type="molecule type" value="Genomic_DNA"/>
</dbReference>
<organism evidence="1">
    <name type="scientific">Zygophyllum xanthoxylum</name>
    <dbReference type="NCBI Taxonomy" id="90549"/>
    <lineage>
        <taxon>Eukaryota</taxon>
        <taxon>Viridiplantae</taxon>
        <taxon>Streptophyta</taxon>
        <taxon>Embryophyta</taxon>
        <taxon>Tracheophyta</taxon>
        <taxon>Spermatophyta</taxon>
        <taxon>Magnoliopsida</taxon>
        <taxon>eudicotyledons</taxon>
        <taxon>Gunneridae</taxon>
        <taxon>Pentapetalae</taxon>
        <taxon>rosids</taxon>
        <taxon>fabids</taxon>
        <taxon>Zygophyllales</taxon>
        <taxon>Zygophyllaceae</taxon>
        <taxon>Zygophylloideae</taxon>
        <taxon>Zygophyllum</taxon>
    </lineage>
</organism>
<keyword evidence="1" id="KW-0150">Chloroplast</keyword>
<dbReference type="GeneID" id="62624332"/>
<evidence type="ECO:0000313" key="1">
    <source>
        <dbReference type="EMBL" id="QNM99202.1"/>
    </source>
</evidence>
<accession>A0A7G9M1I4</accession>
<protein>
    <submittedName>
        <fullName evidence="1">Ycf15</fullName>
    </submittedName>
</protein>
<keyword evidence="1" id="KW-0934">Plastid</keyword>
<dbReference type="RefSeq" id="YP_009990698.1">
    <property type="nucleotide sequence ID" value="NC_052769.1"/>
</dbReference>
<sequence length="67" mass="7923">MRVQLHCIAKIHVVYLKEVYLLASLWFSHIVQSSFCGAPFFLSQQRQNVRLIPTIYHGRKNELSRNH</sequence>
<reference evidence="1" key="1">
    <citation type="submission" date="2020-07" db="EMBL/GenBank/DDBJ databases">
        <title>The complete chloroplast genome sequences of Sarcozygium xanthoxylum and Zygophyllum fabago from Zygophyllaceae.</title>
        <authorList>
            <person name="Xu H."/>
            <person name="Fu W."/>
            <person name="Xie W."/>
        </authorList>
    </citation>
    <scope>NUCLEOTIDE SEQUENCE</scope>
</reference>
<dbReference type="AlphaFoldDB" id="A0A7G9M1I4"/>
<geneLocation type="chloroplast" evidence="1"/>
<proteinExistence type="predicted"/>
<gene>
    <name evidence="1" type="primary">ycf15</name>
</gene>